<evidence type="ECO:0000313" key="2">
    <source>
        <dbReference type="Ensembl" id="ENSSORP00005024958.1"/>
    </source>
</evidence>
<feature type="compositionally biased region" description="Polar residues" evidence="1">
    <location>
        <begin position="127"/>
        <end position="136"/>
    </location>
</feature>
<dbReference type="InterPro" id="IPR031591">
    <property type="entry name" value="CCDC106"/>
</dbReference>
<feature type="compositionally biased region" description="Basic residues" evidence="1">
    <location>
        <begin position="179"/>
        <end position="198"/>
    </location>
</feature>
<dbReference type="PANTHER" id="PTHR16477">
    <property type="entry name" value="COILED-COIL DOMAIN-CONTAINING PROTEIN 106"/>
    <property type="match status" value="1"/>
</dbReference>
<feature type="region of interest" description="Disordered" evidence="1">
    <location>
        <begin position="121"/>
        <end position="215"/>
    </location>
</feature>
<dbReference type="PANTHER" id="PTHR16477:SF5">
    <property type="entry name" value="COILED-COIL DOMAIN-CONTAINING PROTEIN 106-RELATED"/>
    <property type="match status" value="1"/>
</dbReference>
<sequence>MELSSLSSGRVVGTRRRNKKNTTEESDILAVEDGDTVNSGMKGGHAKKKKAAVENEEMDSVEERLIADASGVSIAPTKVLANKTIADELELYKLKAGWQQERIDELTRDRDFLKEQLAAALKKDGAASTSTLNTAPNSSQKRKTSRSSSDDSMESSFDSESESESESDSVSPDSSPDKKKNKKDKKKTGKGKKKVKKSKEKEMGPKARQRALNPKQAVLRYQKILKAFRKGGTMSAAFSTVGVDRNTVVATAPIAQLFIASPNKYKDILDGHKTGRVKLSVLASECSPAIEQDSAIKENVKTLKNNNKLLPLTKK</sequence>
<dbReference type="Proteomes" id="UP000472271">
    <property type="component" value="Chromosome 16"/>
</dbReference>
<reference evidence="2" key="3">
    <citation type="submission" date="2025-09" db="UniProtKB">
        <authorList>
            <consortium name="Ensembl"/>
        </authorList>
    </citation>
    <scope>IDENTIFICATION</scope>
</reference>
<dbReference type="AlphaFoldDB" id="A0A673A8E8"/>
<dbReference type="Pfam" id="PF15794">
    <property type="entry name" value="CCDC106"/>
    <property type="match status" value="1"/>
</dbReference>
<gene>
    <name evidence="2" type="primary">LOC115435074</name>
</gene>
<evidence type="ECO:0000313" key="3">
    <source>
        <dbReference type="Proteomes" id="UP000472271"/>
    </source>
</evidence>
<dbReference type="OrthoDB" id="8853683at2759"/>
<feature type="region of interest" description="Disordered" evidence="1">
    <location>
        <begin position="1"/>
        <end position="55"/>
    </location>
</feature>
<dbReference type="InParanoid" id="A0A673A8E8"/>
<dbReference type="RefSeq" id="XP_030013123.1">
    <property type="nucleotide sequence ID" value="XM_030157263.1"/>
</dbReference>
<name>A0A673A8E8_9TELE</name>
<dbReference type="GO" id="GO:0005654">
    <property type="term" value="C:nucleoplasm"/>
    <property type="evidence" value="ECO:0007669"/>
    <property type="project" value="TreeGrafter"/>
</dbReference>
<protein>
    <submittedName>
        <fullName evidence="2">Coiled-coil domain-containing protein 106-like</fullName>
    </submittedName>
</protein>
<feature type="compositionally biased region" description="Acidic residues" evidence="1">
    <location>
        <begin position="24"/>
        <end position="35"/>
    </location>
</feature>
<dbReference type="Ensembl" id="ENSSORT00005025705.1">
    <property type="protein sequence ID" value="ENSSORP00005024958.1"/>
    <property type="gene ID" value="ENSSORG00005012026.1"/>
</dbReference>
<reference evidence="2" key="1">
    <citation type="submission" date="2019-06" db="EMBL/GenBank/DDBJ databases">
        <authorList>
            <consortium name="Wellcome Sanger Institute Data Sharing"/>
        </authorList>
    </citation>
    <scope>NUCLEOTIDE SEQUENCE [LARGE SCALE GENOMIC DNA]</scope>
</reference>
<accession>A0A673A8E8</accession>
<evidence type="ECO:0000256" key="1">
    <source>
        <dbReference type="SAM" id="MobiDB-lite"/>
    </source>
</evidence>
<proteinExistence type="predicted"/>
<dbReference type="GeneID" id="115435074"/>
<keyword evidence="3" id="KW-1185">Reference proteome</keyword>
<feature type="compositionally biased region" description="Acidic residues" evidence="1">
    <location>
        <begin position="151"/>
        <end position="167"/>
    </location>
</feature>
<reference evidence="2" key="2">
    <citation type="submission" date="2025-08" db="UniProtKB">
        <authorList>
            <consortium name="Ensembl"/>
        </authorList>
    </citation>
    <scope>IDENTIFICATION</scope>
</reference>
<organism evidence="2 3">
    <name type="scientific">Sphaeramia orbicularis</name>
    <name type="common">orbiculate cardinalfish</name>
    <dbReference type="NCBI Taxonomy" id="375764"/>
    <lineage>
        <taxon>Eukaryota</taxon>
        <taxon>Metazoa</taxon>
        <taxon>Chordata</taxon>
        <taxon>Craniata</taxon>
        <taxon>Vertebrata</taxon>
        <taxon>Euteleostomi</taxon>
        <taxon>Actinopterygii</taxon>
        <taxon>Neopterygii</taxon>
        <taxon>Teleostei</taxon>
        <taxon>Neoteleostei</taxon>
        <taxon>Acanthomorphata</taxon>
        <taxon>Gobiaria</taxon>
        <taxon>Kurtiformes</taxon>
        <taxon>Apogonoidei</taxon>
        <taxon>Apogonidae</taxon>
        <taxon>Apogoninae</taxon>
        <taxon>Sphaeramia</taxon>
    </lineage>
</organism>